<comment type="caution">
    <text evidence="2">The sequence shown here is derived from an EMBL/GenBank/DDBJ whole genome shotgun (WGS) entry which is preliminary data.</text>
</comment>
<keyword evidence="1" id="KW-0812">Transmembrane</keyword>
<proteinExistence type="predicted"/>
<dbReference type="EMBL" id="NCVJ01000020">
    <property type="protein sequence ID" value="ORO99109.1"/>
    <property type="molecule type" value="Genomic_DNA"/>
</dbReference>
<dbReference type="Proteomes" id="UP000193234">
    <property type="component" value="Unassembled WGS sequence"/>
</dbReference>
<keyword evidence="1" id="KW-0472">Membrane</keyword>
<organism evidence="2 3">
    <name type="scientific">Streptococcus mitis</name>
    <dbReference type="NCBI Taxonomy" id="28037"/>
    <lineage>
        <taxon>Bacteria</taxon>
        <taxon>Bacillati</taxon>
        <taxon>Bacillota</taxon>
        <taxon>Bacilli</taxon>
        <taxon>Lactobacillales</taxon>
        <taxon>Streptococcaceae</taxon>
        <taxon>Streptococcus</taxon>
        <taxon>Streptococcus mitis group</taxon>
    </lineage>
</organism>
<reference evidence="2 3" key="1">
    <citation type="journal article" date="2016" name="Eur. J. Clin. Microbiol. Infect. Dis.">
        <title>Whole genome sequencing as a tool for phylogenetic analysis of clinical strains of Mitis group streptococci.</title>
        <authorList>
            <person name="Rasmussen L.H."/>
            <person name="Dargis R."/>
            <person name="Hojholt K."/>
            <person name="Christensen J.J."/>
            <person name="Skovgaard O."/>
            <person name="Justesen U.S."/>
            <person name="Rosenvinge F.S."/>
            <person name="Moser C."/>
            <person name="Lukjancenko O."/>
            <person name="Rasmussen S."/>
            <person name="Nielsen X.C."/>
        </authorList>
    </citation>
    <scope>NUCLEOTIDE SEQUENCE [LARGE SCALE GENOMIC DNA]</scope>
    <source>
        <strain evidence="2 3">RH_12363_08</strain>
    </source>
</reference>
<evidence type="ECO:0000256" key="1">
    <source>
        <dbReference type="SAM" id="Phobius"/>
    </source>
</evidence>
<accession>A0A1X1KIC2</accession>
<keyword evidence="1" id="KW-1133">Transmembrane helix</keyword>
<name>A0A1X1KIC2_STRMT</name>
<dbReference type="AlphaFoldDB" id="A0A1X1KIC2"/>
<gene>
    <name evidence="2" type="ORF">B7696_06575</name>
</gene>
<protein>
    <submittedName>
        <fullName evidence="2">Uncharacterized protein</fullName>
    </submittedName>
</protein>
<evidence type="ECO:0000313" key="2">
    <source>
        <dbReference type="EMBL" id="ORO99109.1"/>
    </source>
</evidence>
<dbReference type="RefSeq" id="WP_084862817.1">
    <property type="nucleotide sequence ID" value="NZ_NCVJ01000020.1"/>
</dbReference>
<feature type="transmembrane region" description="Helical" evidence="1">
    <location>
        <begin position="251"/>
        <end position="274"/>
    </location>
</feature>
<evidence type="ECO:0000313" key="3">
    <source>
        <dbReference type="Proteomes" id="UP000193234"/>
    </source>
</evidence>
<sequence length="363" mass="40706">MITQEQVDFFNILFEKVQYQLPSVDSAKDYWFVRAQKGLFYKSFLTGGYIAIGWNYITLEDLERLDEDSIKGKIKEFDKSIEKPGSAYSQMMKFAYGLNVGDVVIVPSESPNDFLIGEVTSRPYTESDANIEAASNVCPFNKRIKVHWLGIIPNRDIDPQLYKLVYSGHTITDANPYKKFINRGLYDTYIDHDHMSLTFKVQEENNIDAFGYSAFLHTVLQMADIVKKSSGMEDEKVVLRTNVQSTGPIELLGNPAVLIPVLTFITIFAGGAAFKNLIKRNGADVEIDFKGNVFKARLNSDGDEAIKKAQANKINAEALALLVDKGMSPEFEGATSQLDIKAPEVATKILRDELLESPEKVEE</sequence>